<evidence type="ECO:0000313" key="2">
    <source>
        <dbReference type="Proteomes" id="UP000204095"/>
    </source>
</evidence>
<evidence type="ECO:0000313" key="1">
    <source>
        <dbReference type="EMBL" id="ABT15502.1"/>
    </source>
</evidence>
<dbReference type="GeneID" id="5470080"/>
<reference evidence="1 2" key="1">
    <citation type="journal article" date="2007" name="Virology">
        <title>Sequence and annotation of the 314-kb MT325 and the 321-kb FR483 viruses that infect Chlorella Pbi.</title>
        <authorList>
            <person name="Fitzgerald L.A."/>
            <person name="Graves M.V."/>
            <person name="Li X."/>
            <person name="Feldblyum T."/>
            <person name="Hartigan J."/>
            <person name="Van Etten J.L."/>
        </authorList>
    </citation>
    <scope>NUCLEOTIDE SEQUENCE [LARGE SCALE GENOMIC DNA]</scope>
    <source>
        <strain evidence="1 2">FR483</strain>
    </source>
</reference>
<gene>
    <name evidence="1" type="primary">n217L</name>
    <name evidence="1" type="ORF">FR483_n217L</name>
</gene>
<proteinExistence type="predicted"/>
<dbReference type="RefSeq" id="YP_001425849.1">
    <property type="nucleotide sequence ID" value="NC_008603.1"/>
</dbReference>
<dbReference type="EMBL" id="DQ890022">
    <property type="protein sequence ID" value="ABT15502.1"/>
    <property type="molecule type" value="Genomic_DNA"/>
</dbReference>
<dbReference type="Proteomes" id="UP000204095">
    <property type="component" value="Segment"/>
</dbReference>
<organism evidence="1 2">
    <name type="scientific">Paramecium bursaria Chlorella virus FR483</name>
    <name type="common">PBCV-FR483</name>
    <dbReference type="NCBI Taxonomy" id="399781"/>
    <lineage>
        <taxon>Viruses</taxon>
        <taxon>Varidnaviria</taxon>
        <taxon>Bamfordvirae</taxon>
        <taxon>Nucleocytoviricota</taxon>
        <taxon>Megaviricetes</taxon>
        <taxon>Algavirales</taxon>
        <taxon>Phycodnaviridae</taxon>
        <taxon>Chlorovirus</taxon>
        <taxon>Chlorovirus conductrix</taxon>
        <taxon>Paramecium bursaria Chlorella virus A1</taxon>
    </lineage>
</organism>
<accession>A7J6S1</accession>
<organismHost>
    <name type="scientific">Paramecium bursaria</name>
    <dbReference type="NCBI Taxonomy" id="74790"/>
</organismHost>
<sequence length="71" mass="8047">MCLNVLSLLRVGSSITTSLKRTSTGCLQGHHHLSRSTQKSLLPRCCQRMLRKSQMLMQRSFVTRLIKNCGN</sequence>
<dbReference type="KEGG" id="vg:5470080"/>
<name>A7J6S1_PBCVF</name>
<protein>
    <submittedName>
        <fullName evidence="1">Uncharacterized protein n217L</fullName>
    </submittedName>
</protein>